<protein>
    <submittedName>
        <fullName evidence="8">Major facilitator superfamily domain-containing protein</fullName>
    </submittedName>
</protein>
<dbReference type="PANTHER" id="PTHR42718:SF41">
    <property type="entry name" value="MFS TRANSPORTER OF UNKOWN SPECIFICITY (AFU_ORTHOLOGUE AFUA_5G09940)-RELATED"/>
    <property type="match status" value="1"/>
</dbReference>
<feature type="transmembrane region" description="Helical" evidence="6">
    <location>
        <begin position="455"/>
        <end position="477"/>
    </location>
</feature>
<feature type="domain" description="Major facilitator superfamily (MFS) profile" evidence="7">
    <location>
        <begin position="27"/>
        <end position="481"/>
    </location>
</feature>
<evidence type="ECO:0000256" key="1">
    <source>
        <dbReference type="ARBA" id="ARBA00004141"/>
    </source>
</evidence>
<evidence type="ECO:0000313" key="8">
    <source>
        <dbReference type="EMBL" id="KXJ88894.1"/>
    </source>
</evidence>
<dbReference type="GO" id="GO:0022857">
    <property type="term" value="F:transmembrane transporter activity"/>
    <property type="evidence" value="ECO:0007669"/>
    <property type="project" value="InterPro"/>
</dbReference>
<dbReference type="InParanoid" id="A0A136IV27"/>
<keyword evidence="2 6" id="KW-0812">Transmembrane</keyword>
<organism evidence="8 9">
    <name type="scientific">Microdochium bolleyi</name>
    <dbReference type="NCBI Taxonomy" id="196109"/>
    <lineage>
        <taxon>Eukaryota</taxon>
        <taxon>Fungi</taxon>
        <taxon>Dikarya</taxon>
        <taxon>Ascomycota</taxon>
        <taxon>Pezizomycotina</taxon>
        <taxon>Sordariomycetes</taxon>
        <taxon>Xylariomycetidae</taxon>
        <taxon>Xylariales</taxon>
        <taxon>Microdochiaceae</taxon>
        <taxon>Microdochium</taxon>
    </lineage>
</organism>
<dbReference type="Pfam" id="PF07690">
    <property type="entry name" value="MFS_1"/>
    <property type="match status" value="1"/>
</dbReference>
<dbReference type="GO" id="GO:0016020">
    <property type="term" value="C:membrane"/>
    <property type="evidence" value="ECO:0007669"/>
    <property type="project" value="UniProtKB-SubCell"/>
</dbReference>
<gene>
    <name evidence="8" type="ORF">Micbo1qcDRAFT_150748</name>
</gene>
<dbReference type="Proteomes" id="UP000070501">
    <property type="component" value="Unassembled WGS sequence"/>
</dbReference>
<feature type="transmembrane region" description="Helical" evidence="6">
    <location>
        <begin position="118"/>
        <end position="141"/>
    </location>
</feature>
<feature type="transmembrane region" description="Helical" evidence="6">
    <location>
        <begin position="325"/>
        <end position="343"/>
    </location>
</feature>
<feature type="transmembrane region" description="Helical" evidence="6">
    <location>
        <begin position="95"/>
        <end position="112"/>
    </location>
</feature>
<feature type="transmembrane region" description="Helical" evidence="6">
    <location>
        <begin position="182"/>
        <end position="204"/>
    </location>
</feature>
<sequence>MESPRPNDRDRVFDAVPPLSSTSRVCITSLLVAANTIQFISNFITFAGGRALTQDLGMAGAAGKANWMPAAYPLTQSAFVLITGRLGEIYGHKRMALAGCLIFGIFSLVNAFCRTFDSFIAARALTGLGGGFFMPNAVSMITTMIPPGRTRNLFLGFFAASPPLGGMIGALLTGVFLEGVGWMWLFVLVAASTAFVLGWLVYITPKEKPVDSNGKLDYVGAFFGVSSLLLFNIVCNQAPSAGWSSAFTIACLTVTGLMFGAFLVWETRYATDPVMPLGVFRAPSFSALVWVVLLSYMSFGVAQWYAVLWQQSLRHASVLETGIRFVPFGLASLLAVFAAAWLMSRVAAQWIMAVGVGAALAASLLLATMPVSQTYWAQVFPAMVLSGFCPDFVYVAAQVIASSSVGRRQQGVASSLIGTLNLYGTSLGLGLAAIVETQVVERTARTGDDGEVLGFRAALYFAAAVALIGLLLDVLFVRMPKNEREGWEDEDPAVPDQVELPEASTTSASRLGVTRD</sequence>
<dbReference type="Gene3D" id="1.20.1720.10">
    <property type="entry name" value="Multidrug resistance protein D"/>
    <property type="match status" value="1"/>
</dbReference>
<accession>A0A136IV27</accession>
<evidence type="ECO:0000313" key="9">
    <source>
        <dbReference type="Proteomes" id="UP000070501"/>
    </source>
</evidence>
<dbReference type="PANTHER" id="PTHR42718">
    <property type="entry name" value="MAJOR FACILITATOR SUPERFAMILY MULTIDRUG TRANSPORTER MFSC"/>
    <property type="match status" value="1"/>
</dbReference>
<dbReference type="InterPro" id="IPR011701">
    <property type="entry name" value="MFS"/>
</dbReference>
<comment type="subcellular location">
    <subcellularLocation>
        <location evidence="1">Membrane</location>
        <topology evidence="1">Multi-pass membrane protein</topology>
    </subcellularLocation>
</comment>
<feature type="transmembrane region" description="Helical" evidence="6">
    <location>
        <begin position="285"/>
        <end position="305"/>
    </location>
</feature>
<dbReference type="AlphaFoldDB" id="A0A136IV27"/>
<feature type="transmembrane region" description="Helical" evidence="6">
    <location>
        <begin position="350"/>
        <end position="369"/>
    </location>
</feature>
<dbReference type="OrthoDB" id="440755at2759"/>
<dbReference type="InterPro" id="IPR020846">
    <property type="entry name" value="MFS_dom"/>
</dbReference>
<evidence type="ECO:0000256" key="2">
    <source>
        <dbReference type="ARBA" id="ARBA00022692"/>
    </source>
</evidence>
<dbReference type="Gene3D" id="1.20.1250.20">
    <property type="entry name" value="MFS general substrate transporter like domains"/>
    <property type="match status" value="1"/>
</dbReference>
<evidence type="ECO:0000256" key="6">
    <source>
        <dbReference type="SAM" id="Phobius"/>
    </source>
</evidence>
<feature type="transmembrane region" description="Helical" evidence="6">
    <location>
        <begin position="375"/>
        <end position="400"/>
    </location>
</feature>
<feature type="transmembrane region" description="Helical" evidence="6">
    <location>
        <begin position="412"/>
        <end position="435"/>
    </location>
</feature>
<feature type="region of interest" description="Disordered" evidence="5">
    <location>
        <begin position="484"/>
        <end position="516"/>
    </location>
</feature>
<evidence type="ECO:0000256" key="4">
    <source>
        <dbReference type="ARBA" id="ARBA00023136"/>
    </source>
</evidence>
<proteinExistence type="predicted"/>
<dbReference type="STRING" id="196109.A0A136IV27"/>
<reference evidence="9" key="1">
    <citation type="submission" date="2016-02" db="EMBL/GenBank/DDBJ databases">
        <title>Draft genome sequence of Microdochium bolleyi, a fungal endophyte of beachgrass.</title>
        <authorList>
            <consortium name="DOE Joint Genome Institute"/>
            <person name="David A.S."/>
            <person name="May G."/>
            <person name="Haridas S."/>
            <person name="Lim J."/>
            <person name="Wang M."/>
            <person name="Labutti K."/>
            <person name="Lipzen A."/>
            <person name="Barry K."/>
            <person name="Grigoriev I.V."/>
        </authorList>
    </citation>
    <scope>NUCLEOTIDE SEQUENCE [LARGE SCALE GENOMIC DNA]</scope>
    <source>
        <strain evidence="9">J235TASD1</strain>
    </source>
</reference>
<evidence type="ECO:0000256" key="5">
    <source>
        <dbReference type="SAM" id="MobiDB-lite"/>
    </source>
</evidence>
<keyword evidence="9" id="KW-1185">Reference proteome</keyword>
<dbReference type="PROSITE" id="PS50850">
    <property type="entry name" value="MFS"/>
    <property type="match status" value="1"/>
</dbReference>
<keyword evidence="3 6" id="KW-1133">Transmembrane helix</keyword>
<feature type="transmembrane region" description="Helical" evidence="6">
    <location>
        <begin position="216"/>
        <end position="234"/>
    </location>
</feature>
<dbReference type="EMBL" id="KQ964257">
    <property type="protein sequence ID" value="KXJ88894.1"/>
    <property type="molecule type" value="Genomic_DNA"/>
</dbReference>
<dbReference type="InterPro" id="IPR036259">
    <property type="entry name" value="MFS_trans_sf"/>
</dbReference>
<name>A0A136IV27_9PEZI</name>
<keyword evidence="4 6" id="KW-0472">Membrane</keyword>
<evidence type="ECO:0000259" key="7">
    <source>
        <dbReference type="PROSITE" id="PS50850"/>
    </source>
</evidence>
<feature type="transmembrane region" description="Helical" evidence="6">
    <location>
        <begin position="246"/>
        <end position="265"/>
    </location>
</feature>
<dbReference type="SUPFAM" id="SSF103473">
    <property type="entry name" value="MFS general substrate transporter"/>
    <property type="match status" value="1"/>
</dbReference>
<feature type="transmembrane region" description="Helical" evidence="6">
    <location>
        <begin position="153"/>
        <end position="176"/>
    </location>
</feature>
<evidence type="ECO:0000256" key="3">
    <source>
        <dbReference type="ARBA" id="ARBA00022989"/>
    </source>
</evidence>